<reference evidence="2 3" key="1">
    <citation type="submission" date="2015-09" db="EMBL/GenBank/DDBJ databases">
        <title>Genome announcement of multiple Pseudomonas syringae strains.</title>
        <authorList>
            <person name="Thakur S."/>
            <person name="Wang P.W."/>
            <person name="Gong Y."/>
            <person name="Weir B.S."/>
            <person name="Guttman D.S."/>
        </authorList>
    </citation>
    <scope>NUCLEOTIDE SEQUENCE [LARGE SCALE GENOMIC DNA]</scope>
    <source>
        <strain evidence="2 3">ICMP4303</strain>
    </source>
</reference>
<dbReference type="AlphaFoldDB" id="A0A0P9J916"/>
<evidence type="ECO:0000313" key="2">
    <source>
        <dbReference type="EMBL" id="KPW46480.1"/>
    </source>
</evidence>
<protein>
    <recommendedName>
        <fullName evidence="1">SnoaL-like domain-containing protein</fullName>
    </recommendedName>
</protein>
<evidence type="ECO:0000313" key="3">
    <source>
        <dbReference type="Proteomes" id="UP000050425"/>
    </source>
</evidence>
<dbReference type="EMBL" id="LJPT01000127">
    <property type="protein sequence ID" value="KPW46480.1"/>
    <property type="molecule type" value="Genomic_DNA"/>
</dbReference>
<name>A0A0P9J916_9PSED</name>
<organism evidence="2 3">
    <name type="scientific">Pseudomonas syringae pv. antirrhini</name>
    <dbReference type="NCBI Taxonomy" id="251702"/>
    <lineage>
        <taxon>Bacteria</taxon>
        <taxon>Pseudomonadati</taxon>
        <taxon>Pseudomonadota</taxon>
        <taxon>Gammaproteobacteria</taxon>
        <taxon>Pseudomonadales</taxon>
        <taxon>Pseudomonadaceae</taxon>
        <taxon>Pseudomonas</taxon>
    </lineage>
</organism>
<accession>A0A0P9J916</accession>
<dbReference type="CDD" id="cd00531">
    <property type="entry name" value="NTF2_like"/>
    <property type="match status" value="1"/>
</dbReference>
<dbReference type="Gene3D" id="3.10.450.50">
    <property type="match status" value="1"/>
</dbReference>
<dbReference type="PATRIC" id="fig|251702.3.peg.750"/>
<evidence type="ECO:0000259" key="1">
    <source>
        <dbReference type="Pfam" id="PF13577"/>
    </source>
</evidence>
<dbReference type="RefSeq" id="WP_057418759.1">
    <property type="nucleotide sequence ID" value="NZ_LJPT01000127.1"/>
</dbReference>
<proteinExistence type="predicted"/>
<dbReference type="Pfam" id="PF13577">
    <property type="entry name" value="SnoaL_4"/>
    <property type="match status" value="1"/>
</dbReference>
<sequence>MMISREDRREAENQIARLIHTYCYRLDAGDLEAVAAFFEDAAWHISPTVACHGAAEKLAWLRQNAPAHEAYLGPQHLIGNILIDVADSGQTAGGMSYFVVSHLAEGSAVQLAARGRYEDRFAVRNGQWHFVERHVHIDGR</sequence>
<dbReference type="SUPFAM" id="SSF54427">
    <property type="entry name" value="NTF2-like"/>
    <property type="match status" value="1"/>
</dbReference>
<gene>
    <name evidence="2" type="ORF">ALO88_00580</name>
</gene>
<dbReference type="InterPro" id="IPR037401">
    <property type="entry name" value="SnoaL-like"/>
</dbReference>
<dbReference type="InterPro" id="IPR032710">
    <property type="entry name" value="NTF2-like_dom_sf"/>
</dbReference>
<dbReference type="Proteomes" id="UP000050425">
    <property type="component" value="Unassembled WGS sequence"/>
</dbReference>
<feature type="domain" description="SnoaL-like" evidence="1">
    <location>
        <begin position="8"/>
        <end position="134"/>
    </location>
</feature>
<comment type="caution">
    <text evidence="2">The sequence shown here is derived from an EMBL/GenBank/DDBJ whole genome shotgun (WGS) entry which is preliminary data.</text>
</comment>